<dbReference type="InterPro" id="IPR016024">
    <property type="entry name" value="ARM-type_fold"/>
</dbReference>
<feature type="region of interest" description="Disordered" evidence="1">
    <location>
        <begin position="887"/>
        <end position="931"/>
    </location>
</feature>
<evidence type="ECO:0000313" key="3">
    <source>
        <dbReference type="RefSeq" id="XP_030538923.1"/>
    </source>
</evidence>
<dbReference type="PANTHER" id="PTHR16199:SF4">
    <property type="entry name" value="CONDENSIN-2 COMPLEX SUBUNIT G2"/>
    <property type="match status" value="1"/>
</dbReference>
<evidence type="ECO:0000256" key="1">
    <source>
        <dbReference type="SAM" id="MobiDB-lite"/>
    </source>
</evidence>
<gene>
    <name evidence="3" type="primary">LOC115747032</name>
</gene>
<dbReference type="PANTHER" id="PTHR16199">
    <property type="entry name" value="CONDENSIN-2 COMPLEX SUBUNIT G2"/>
    <property type="match status" value="1"/>
</dbReference>
<feature type="compositionally biased region" description="Polar residues" evidence="1">
    <location>
        <begin position="917"/>
        <end position="929"/>
    </location>
</feature>
<dbReference type="GeneID" id="115747032"/>
<protein>
    <submittedName>
        <fullName evidence="3">Uncharacterized protein LOC115747032</fullName>
    </submittedName>
</protein>
<name>A0A8B8PXC8_9MYRT</name>
<dbReference type="Pfam" id="PF12422">
    <property type="entry name" value="Condensin2nSMC"/>
    <property type="match status" value="1"/>
</dbReference>
<feature type="compositionally biased region" description="Basic and acidic residues" evidence="1">
    <location>
        <begin position="901"/>
        <end position="915"/>
    </location>
</feature>
<keyword evidence="2" id="KW-1185">Reference proteome</keyword>
<dbReference type="RefSeq" id="XP_030538923.1">
    <property type="nucleotide sequence ID" value="XM_030683063.2"/>
</dbReference>
<dbReference type="InterPro" id="IPR011989">
    <property type="entry name" value="ARM-like"/>
</dbReference>
<feature type="compositionally biased region" description="Low complexity" evidence="1">
    <location>
        <begin position="71"/>
        <end position="82"/>
    </location>
</feature>
<dbReference type="SUPFAM" id="SSF48371">
    <property type="entry name" value="ARM repeat"/>
    <property type="match status" value="1"/>
</dbReference>
<proteinExistence type="predicted"/>
<dbReference type="GO" id="GO:0000070">
    <property type="term" value="P:mitotic sister chromatid segregation"/>
    <property type="evidence" value="ECO:0007669"/>
    <property type="project" value="TreeGrafter"/>
</dbReference>
<feature type="region of interest" description="Disordered" evidence="1">
    <location>
        <begin position="735"/>
        <end position="757"/>
    </location>
</feature>
<dbReference type="KEGG" id="rarg:115747032"/>
<evidence type="ECO:0000313" key="2">
    <source>
        <dbReference type="Proteomes" id="UP000827889"/>
    </source>
</evidence>
<dbReference type="AlphaFoldDB" id="A0A8B8PXC8"/>
<sequence length="1251" mass="138854">MEKRLRSSLKSSPEEFLSAIADLNLKSSKATLKSILHSQSPSLSSSSFTLALHRAISQSVASFQNLLRSSPDADPADFASPPSKRPRRSSRLSEPRDGGPPPSLDRRRQKLLERLRVLAHVARLCVSAARGACLADDLLPAVRALHDNLVLFESDSVLSAEIVGLCEDWWKGDLPGRENLISQFLPFLVSRSLTLKKKVDVSRVYTMRDAFGLFDFEDDSIDDLKMLLIRCVISPLYLKTEEGKRFVAFMFGLSRQLVKEALAMIKSQIPFGRKSILEAYGDILFRAWNAAQGDSKDEIENGFLQGLIEGAIHSSSPALATSIRRVLGGFINQRTVDGVEKVLFRLTEPVLFRSLQVANSDVRQNALHLLLDVFPLEDPDATKEVKDSFLDRQFYLLERLLKDGCPDVRVVAVEGCCRILNLFWEVIPSSTITKIITMIFDDMAYDNCSEVRLSTINGVAYLLGNAQSHEVLKVLLPRLGHLITDGTLSVRVALIELLLLIRDIQSFQFNKVVTLEALLSTLATDQAQVAQKITRLLSPSYFPSKVTFEEACNRCVTLIKRSPKAGARFCEYAALEGAPLKCLMHLFKVFISFVLSTDKLNEDQIEGLLDAAAYICKQLVGEPSYKDAIKEMFANDKLNCLFAAAPTAHAQSSVLNIVSAISPDDVSGLIEECGRLVMDCIGISENEERQSEVRSAHKLLLLYDQCDDMFDAFSKLLQNAAFHCHKKFGIDMSEKQSMSSSKRRKNQSSLKTLAKKRSVSQQTPSSFEDGYLAAVGVAWQIKDLLGCEDSRKALLASSSRELILSTLKVIATASIVECVNVEYMSIYPLLAYTALVLHMASADLSQSSSQSSQNRTYSTSNPSRAVIKVMDQLLNCAEKLLRDGGPVNPAMSSLKHGQNCRRKDYSSGQKEKEPATDASQPSDGGSLQPTGKRISRKVKMLTAIFKFISDAVTLRFYSDNYGRCLHYSSAAVRQIISDLAELSSHSLQLTEDDMKEITMCLKSSFTYMVKLLNLVLTDTSEASRIPLEIFDLANLLFDLIISVELSLGYGCAMRLIAAAKPWFPDLVVALGSTYMLNKIHGDTSLTVSDISTHFPSWPSVVARMEVDELSEDCSEEEDESISQSEKYPAFKKVMQTVLVLLKANANLLDAVGMIFLAGSVIGLERDNDGLVSGLLHFVIAKLVGQENRHWDQLDTMLASLDQIYLPIEKKLGEQISGYRQNQLNAARALLEPVWMNHHNFESGRFSEMDEQ</sequence>
<dbReference type="GO" id="GO:0000796">
    <property type="term" value="C:condensin complex"/>
    <property type="evidence" value="ECO:0007669"/>
    <property type="project" value="TreeGrafter"/>
</dbReference>
<accession>A0A8B8PXC8</accession>
<dbReference type="OrthoDB" id="10062843at2759"/>
<organism evidence="2 3">
    <name type="scientific">Rhodamnia argentea</name>
    <dbReference type="NCBI Taxonomy" id="178133"/>
    <lineage>
        <taxon>Eukaryota</taxon>
        <taxon>Viridiplantae</taxon>
        <taxon>Streptophyta</taxon>
        <taxon>Embryophyta</taxon>
        <taxon>Tracheophyta</taxon>
        <taxon>Spermatophyta</taxon>
        <taxon>Magnoliopsida</taxon>
        <taxon>eudicotyledons</taxon>
        <taxon>Gunneridae</taxon>
        <taxon>Pentapetalae</taxon>
        <taxon>rosids</taxon>
        <taxon>malvids</taxon>
        <taxon>Myrtales</taxon>
        <taxon>Myrtaceae</taxon>
        <taxon>Myrtoideae</taxon>
        <taxon>Myrteae</taxon>
        <taxon>Australasian group</taxon>
        <taxon>Rhodamnia</taxon>
    </lineage>
</organism>
<dbReference type="InterPro" id="IPR024741">
    <property type="entry name" value="Condensin2_G2"/>
</dbReference>
<feature type="region of interest" description="Disordered" evidence="1">
    <location>
        <begin position="71"/>
        <end position="106"/>
    </location>
</feature>
<dbReference type="Proteomes" id="UP000827889">
    <property type="component" value="Chromosome 1"/>
</dbReference>
<reference evidence="3" key="2">
    <citation type="submission" date="2025-08" db="UniProtKB">
        <authorList>
            <consortium name="RefSeq"/>
        </authorList>
    </citation>
    <scope>IDENTIFICATION</scope>
    <source>
        <tissue evidence="3">Leaf</tissue>
    </source>
</reference>
<reference evidence="2" key="1">
    <citation type="submission" date="2025-05" db="UniProtKB">
        <authorList>
            <consortium name="RefSeq"/>
        </authorList>
    </citation>
    <scope>NUCLEOTIDE SEQUENCE [LARGE SCALE GENOMIC DNA]</scope>
</reference>
<dbReference type="GO" id="GO:0005634">
    <property type="term" value="C:nucleus"/>
    <property type="evidence" value="ECO:0007669"/>
    <property type="project" value="InterPro"/>
</dbReference>
<dbReference type="Gene3D" id="1.25.10.10">
    <property type="entry name" value="Leucine-rich Repeat Variant"/>
    <property type="match status" value="1"/>
</dbReference>